<dbReference type="InterPro" id="IPR001368">
    <property type="entry name" value="TNFR/NGFR_Cys_rich_reg"/>
</dbReference>
<keyword evidence="6 9" id="KW-1015">Disulfide bond</keyword>
<evidence type="ECO:0000259" key="12">
    <source>
        <dbReference type="PROSITE" id="PS50050"/>
    </source>
</evidence>
<evidence type="ECO:0000256" key="10">
    <source>
        <dbReference type="SAM" id="Phobius"/>
    </source>
</evidence>
<dbReference type="SMART" id="SM00005">
    <property type="entry name" value="DEATH"/>
    <property type="match status" value="1"/>
</dbReference>
<dbReference type="Pfam" id="PF00531">
    <property type="entry name" value="Death"/>
    <property type="match status" value="1"/>
</dbReference>
<dbReference type="InterPro" id="IPR034029">
    <property type="entry name" value="TNFRSF10A/B_death"/>
</dbReference>
<proteinExistence type="predicted"/>
<evidence type="ECO:0000256" key="2">
    <source>
        <dbReference type="ARBA" id="ARBA00022703"/>
    </source>
</evidence>
<dbReference type="Gene3D" id="1.10.533.10">
    <property type="entry name" value="Death Domain, Fas"/>
    <property type="match status" value="1"/>
</dbReference>
<name>A0AA40I3N6_CNENI</name>
<keyword evidence="10" id="KW-1133">Transmembrane helix</keyword>
<keyword evidence="4" id="KW-0677">Repeat</keyword>
<dbReference type="GO" id="GO:0036462">
    <property type="term" value="P:TRAIL-activated apoptotic signaling pathway"/>
    <property type="evidence" value="ECO:0007669"/>
    <property type="project" value="TreeGrafter"/>
</dbReference>
<dbReference type="Gene3D" id="2.10.50.10">
    <property type="entry name" value="Tumor Necrosis Factor Receptor, subunit A, domain 2"/>
    <property type="match status" value="2"/>
</dbReference>
<keyword evidence="5 10" id="KW-0472">Membrane</keyword>
<evidence type="ECO:0000259" key="11">
    <source>
        <dbReference type="PROSITE" id="PS50017"/>
    </source>
</evidence>
<evidence type="ECO:0000256" key="5">
    <source>
        <dbReference type="ARBA" id="ARBA00023136"/>
    </source>
</evidence>
<dbReference type="GO" id="GO:0005886">
    <property type="term" value="C:plasma membrane"/>
    <property type="evidence" value="ECO:0007669"/>
    <property type="project" value="TreeGrafter"/>
</dbReference>
<protein>
    <submittedName>
        <fullName evidence="13">Uncharacterized protein</fullName>
    </submittedName>
</protein>
<evidence type="ECO:0000256" key="8">
    <source>
        <dbReference type="ARBA" id="ARBA00023180"/>
    </source>
</evidence>
<keyword evidence="2" id="KW-0053">Apoptosis</keyword>
<feature type="domain" description="TNFR-Cys" evidence="12">
    <location>
        <begin position="31"/>
        <end position="71"/>
    </location>
</feature>
<evidence type="ECO:0000256" key="9">
    <source>
        <dbReference type="PROSITE-ProRule" id="PRU00206"/>
    </source>
</evidence>
<dbReference type="PANTHER" id="PTHR46330">
    <property type="entry name" value="TUMOR NECROSIS FACTOR RECEPTOR SUPERFAMILY MEMBER 10B"/>
    <property type="match status" value="1"/>
</dbReference>
<keyword evidence="14" id="KW-1185">Reference proteome</keyword>
<dbReference type="PROSITE" id="PS50050">
    <property type="entry name" value="TNFR_NGFR_2"/>
    <property type="match status" value="1"/>
</dbReference>
<feature type="repeat" description="TNFR-Cys" evidence="9">
    <location>
        <begin position="31"/>
        <end position="71"/>
    </location>
</feature>
<dbReference type="FunFam" id="1.10.533.10:FF:000043">
    <property type="entry name" value="Tumor necrosis factor receptor superfamily member 10A"/>
    <property type="match status" value="1"/>
</dbReference>
<keyword evidence="10" id="KW-0812">Transmembrane</keyword>
<keyword evidence="3" id="KW-0732">Signal</keyword>
<dbReference type="InterPro" id="IPR000488">
    <property type="entry name" value="Death_dom"/>
</dbReference>
<comment type="caution">
    <text evidence="13">The sequence shown here is derived from an EMBL/GenBank/DDBJ whole genome shotgun (WGS) entry which is preliminary data.</text>
</comment>
<dbReference type="Pfam" id="PF00020">
    <property type="entry name" value="TNFR_c6"/>
    <property type="match status" value="1"/>
</dbReference>
<organism evidence="13 14">
    <name type="scientific">Cnephaeus nilssonii</name>
    <name type="common">Northern bat</name>
    <name type="synonym">Eptesicus nilssonii</name>
    <dbReference type="NCBI Taxonomy" id="3371016"/>
    <lineage>
        <taxon>Eukaryota</taxon>
        <taxon>Metazoa</taxon>
        <taxon>Chordata</taxon>
        <taxon>Craniata</taxon>
        <taxon>Vertebrata</taxon>
        <taxon>Euteleostomi</taxon>
        <taxon>Mammalia</taxon>
        <taxon>Eutheria</taxon>
        <taxon>Laurasiatheria</taxon>
        <taxon>Chiroptera</taxon>
        <taxon>Yangochiroptera</taxon>
        <taxon>Vespertilionidae</taxon>
        <taxon>Cnephaeus</taxon>
    </lineage>
</organism>
<dbReference type="GO" id="GO:0043065">
    <property type="term" value="P:positive regulation of apoptotic process"/>
    <property type="evidence" value="ECO:0007669"/>
    <property type="project" value="TreeGrafter"/>
</dbReference>
<keyword evidence="7" id="KW-0675">Receptor</keyword>
<evidence type="ECO:0000256" key="7">
    <source>
        <dbReference type="ARBA" id="ARBA00023170"/>
    </source>
</evidence>
<dbReference type="InterPro" id="IPR052491">
    <property type="entry name" value="TNFRSF10"/>
</dbReference>
<feature type="disulfide bond" evidence="9">
    <location>
        <begin position="53"/>
        <end position="71"/>
    </location>
</feature>
<evidence type="ECO:0000256" key="3">
    <source>
        <dbReference type="ARBA" id="ARBA00022729"/>
    </source>
</evidence>
<dbReference type="EMBL" id="JAULJE010000005">
    <property type="protein sequence ID" value="KAK1342428.1"/>
    <property type="molecule type" value="Genomic_DNA"/>
</dbReference>
<comment type="subcellular location">
    <subcellularLocation>
        <location evidence="1">Membrane</location>
    </subcellularLocation>
</comment>
<dbReference type="SUPFAM" id="SSF57586">
    <property type="entry name" value="TNF receptor-like"/>
    <property type="match status" value="1"/>
</dbReference>
<gene>
    <name evidence="13" type="ORF">QTO34_015193</name>
</gene>
<dbReference type="GO" id="GO:0009986">
    <property type="term" value="C:cell surface"/>
    <property type="evidence" value="ECO:0007669"/>
    <property type="project" value="TreeGrafter"/>
</dbReference>
<evidence type="ECO:0000256" key="1">
    <source>
        <dbReference type="ARBA" id="ARBA00004370"/>
    </source>
</evidence>
<dbReference type="Proteomes" id="UP001177744">
    <property type="component" value="Unassembled WGS sequence"/>
</dbReference>
<dbReference type="AlphaFoldDB" id="A0AA40I3N6"/>
<feature type="domain" description="Death" evidence="11">
    <location>
        <begin position="214"/>
        <end position="283"/>
    </location>
</feature>
<reference evidence="13" key="1">
    <citation type="submission" date="2023-06" db="EMBL/GenBank/DDBJ databases">
        <title>Reference genome for the Northern bat (Eptesicus nilssonii), a most northern bat species.</title>
        <authorList>
            <person name="Laine V.N."/>
            <person name="Pulliainen A.T."/>
            <person name="Lilley T.M."/>
        </authorList>
    </citation>
    <scope>NUCLEOTIDE SEQUENCE</scope>
    <source>
        <strain evidence="13">BLF_Eptnil</strain>
        <tissue evidence="13">Kidney</tissue>
    </source>
</reference>
<dbReference type="PROSITE" id="PS50017">
    <property type="entry name" value="DEATH_DOMAIN"/>
    <property type="match status" value="1"/>
</dbReference>
<dbReference type="SMART" id="SM00208">
    <property type="entry name" value="TNFR"/>
    <property type="match status" value="1"/>
</dbReference>
<dbReference type="SUPFAM" id="SSF47986">
    <property type="entry name" value="DEATH domain"/>
    <property type="match status" value="1"/>
</dbReference>
<feature type="transmembrane region" description="Helical" evidence="10">
    <location>
        <begin position="78"/>
        <end position="99"/>
    </location>
</feature>
<dbReference type="PANTHER" id="PTHR46330:SF1">
    <property type="entry name" value="TUMOR NECROSIS FACTOR RECEPTOR SUPERFAMILY MEMBER 10B"/>
    <property type="match status" value="1"/>
</dbReference>
<evidence type="ECO:0000313" key="13">
    <source>
        <dbReference type="EMBL" id="KAK1342428.1"/>
    </source>
</evidence>
<evidence type="ECO:0000256" key="6">
    <source>
        <dbReference type="ARBA" id="ARBA00023157"/>
    </source>
</evidence>
<dbReference type="CDD" id="cd08315">
    <property type="entry name" value="Death_TRAILR_DR4_DR5"/>
    <property type="match status" value="1"/>
</dbReference>
<sequence length="302" mass="33225">MRINCSGIRSDEAVDKVETAPCTRTRDTQCRCKNGTYQDKDSPEFCLLCSPRCPDGKVKAKACGPSNDLECVDQQSGIPLWGIILLICFMGFGGLVLGVCCCRRCNLPGSGAATKSRSRGWFCFSRTPEDPAALDNAHNLAISNRDSLSSEQEQEEPAGVLVQPAGETQHLLGRAGADGSQMRRKLLVPANNENPMETLRECFYEFSNSVPFPRWEPFMRLVGLTDNDIFIAKAQALDPRDGLYQMLTSWLNTKGKAASVNTLLDSLEKRGERHAKERIEDHLVRSGKYVYEGGEAGPAVSQ</sequence>
<evidence type="ECO:0000256" key="4">
    <source>
        <dbReference type="ARBA" id="ARBA00022737"/>
    </source>
</evidence>
<comment type="caution">
    <text evidence="9">Lacks conserved residue(s) required for the propagation of feature annotation.</text>
</comment>
<evidence type="ECO:0000313" key="14">
    <source>
        <dbReference type="Proteomes" id="UP001177744"/>
    </source>
</evidence>
<dbReference type="InterPro" id="IPR011029">
    <property type="entry name" value="DEATH-like_dom_sf"/>
</dbReference>
<accession>A0AA40I3N6</accession>
<keyword evidence="8" id="KW-0325">Glycoprotein</keyword>